<reference evidence="3" key="1">
    <citation type="journal article" date="2017" name="Plant J.">
        <title>The pomegranate (Punica granatum L.) genome and the genomics of punicalagin biosynthesis.</title>
        <authorList>
            <person name="Qin G."/>
            <person name="Xu C."/>
            <person name="Ming R."/>
            <person name="Tang H."/>
            <person name="Guyot R."/>
            <person name="Kramer E.M."/>
            <person name="Hu Y."/>
            <person name="Yi X."/>
            <person name="Qi Y."/>
            <person name="Xu X."/>
            <person name="Gao Z."/>
            <person name="Pan H."/>
            <person name="Jian J."/>
            <person name="Tian Y."/>
            <person name="Yue Z."/>
            <person name="Xu Y."/>
        </authorList>
    </citation>
    <scope>NUCLEOTIDE SEQUENCE [LARGE SCALE GENOMIC DNA]</scope>
    <source>
        <strain evidence="3">cv. Dabenzi</strain>
    </source>
</reference>
<evidence type="ECO:0008006" key="5">
    <source>
        <dbReference type="Google" id="ProtNLM"/>
    </source>
</evidence>
<evidence type="ECO:0000313" key="2">
    <source>
        <dbReference type="EMBL" id="PKI49518.1"/>
    </source>
</evidence>
<dbReference type="EMBL" id="PGOL01002237">
    <property type="protein sequence ID" value="PKI49518.1"/>
    <property type="molecule type" value="Genomic_DNA"/>
</dbReference>
<comment type="caution">
    <text evidence="1">The sequence shown here is derived from an EMBL/GenBank/DDBJ whole genome shotgun (WGS) entry which is preliminary data.</text>
</comment>
<dbReference type="Proteomes" id="UP000197138">
    <property type="component" value="Unassembled WGS sequence"/>
</dbReference>
<reference evidence="2 4" key="3">
    <citation type="submission" date="2017-11" db="EMBL/GenBank/DDBJ databases">
        <title>De-novo sequencing of pomegranate (Punica granatum L.) genome.</title>
        <authorList>
            <person name="Akparov Z."/>
            <person name="Amiraslanov A."/>
            <person name="Hajiyeva S."/>
            <person name="Abbasov M."/>
            <person name="Kaur K."/>
            <person name="Hamwieh A."/>
            <person name="Solovyev V."/>
            <person name="Salamov A."/>
            <person name="Braich B."/>
            <person name="Kosarev P."/>
            <person name="Mahmoud A."/>
            <person name="Hajiyev E."/>
            <person name="Babayeva S."/>
            <person name="Izzatullayeva V."/>
            <person name="Mammadov A."/>
            <person name="Mammadov A."/>
            <person name="Sharifova S."/>
            <person name="Ojaghi J."/>
            <person name="Eynullazada K."/>
            <person name="Bayramov B."/>
            <person name="Abdulazimova A."/>
            <person name="Shahmuradov I."/>
        </authorList>
    </citation>
    <scope>NUCLEOTIDE SEQUENCE [LARGE SCALE GENOMIC DNA]</scope>
    <source>
        <strain evidence="2">AG2017</strain>
        <strain evidence="4">cv. AG2017</strain>
        <tissue evidence="2">Leaf</tissue>
    </source>
</reference>
<evidence type="ECO:0000313" key="3">
    <source>
        <dbReference type="Proteomes" id="UP000197138"/>
    </source>
</evidence>
<protein>
    <recommendedName>
        <fullName evidence="5">Retrotransposon Copia-like N-terminal domain-containing protein</fullName>
    </recommendedName>
</protein>
<dbReference type="AlphaFoldDB" id="A0A218XV63"/>
<name>A0A218XV63_PUNGR</name>
<organism evidence="1 3">
    <name type="scientific">Punica granatum</name>
    <name type="common">Pomegranate</name>
    <dbReference type="NCBI Taxonomy" id="22663"/>
    <lineage>
        <taxon>Eukaryota</taxon>
        <taxon>Viridiplantae</taxon>
        <taxon>Streptophyta</taxon>
        <taxon>Embryophyta</taxon>
        <taxon>Tracheophyta</taxon>
        <taxon>Spermatophyta</taxon>
        <taxon>Magnoliopsida</taxon>
        <taxon>eudicotyledons</taxon>
        <taxon>Gunneridae</taxon>
        <taxon>Pentapetalae</taxon>
        <taxon>rosids</taxon>
        <taxon>malvids</taxon>
        <taxon>Myrtales</taxon>
        <taxon>Lythraceae</taxon>
        <taxon>Punica</taxon>
    </lineage>
</organism>
<accession>A0A218XV63</accession>
<dbReference type="Proteomes" id="UP000233551">
    <property type="component" value="Unassembled WGS sequence"/>
</dbReference>
<proteinExistence type="predicted"/>
<evidence type="ECO:0000313" key="4">
    <source>
        <dbReference type="Proteomes" id="UP000233551"/>
    </source>
</evidence>
<evidence type="ECO:0000313" key="1">
    <source>
        <dbReference type="EMBL" id="OWM88421.1"/>
    </source>
</evidence>
<reference evidence="1" key="2">
    <citation type="submission" date="2017-06" db="EMBL/GenBank/DDBJ databases">
        <title>The pomegranate genome and the genomics of punicalagin biosynthesis.</title>
        <authorList>
            <person name="Xu C."/>
        </authorList>
    </citation>
    <scope>NUCLEOTIDE SEQUENCE [LARGE SCALE GENOMIC DNA]</scope>
    <source>
        <tissue evidence="1">Fresh leaf</tissue>
    </source>
</reference>
<dbReference type="EMBL" id="MTKT01000797">
    <property type="protein sequence ID" value="OWM88421.1"/>
    <property type="molecule type" value="Genomic_DNA"/>
</dbReference>
<keyword evidence="4" id="KW-1185">Reference proteome</keyword>
<sequence length="118" mass="13125">MVDSSSSSTLTFLYSSSSNSTALPSSFPTIPVKFNGRNYLYWKEVMTPLLTTYGWIDYVEGRITASSKAVIGAYGNTMLNPDYPYRQSRDNFALTCVMLAVTKKIRVTILSAKMSHEA</sequence>
<gene>
    <name evidence="1" type="ORF">CDL15_Pgr003833</name>
    <name evidence="2" type="ORF">CRG98_030135</name>
</gene>